<keyword evidence="4" id="KW-1185">Reference proteome</keyword>
<protein>
    <submittedName>
        <fullName evidence="3">Diguanylate cyclase</fullName>
    </submittedName>
</protein>
<dbReference type="PANTHER" id="PTHR44757:SF2">
    <property type="entry name" value="BIOFILM ARCHITECTURE MAINTENANCE PROTEIN MBAA"/>
    <property type="match status" value="1"/>
</dbReference>
<evidence type="ECO:0000256" key="1">
    <source>
        <dbReference type="SAM" id="MobiDB-lite"/>
    </source>
</evidence>
<feature type="region of interest" description="Disordered" evidence="1">
    <location>
        <begin position="263"/>
        <end position="334"/>
    </location>
</feature>
<dbReference type="RefSeq" id="WP_071083719.1">
    <property type="nucleotide sequence ID" value="NZ_MBLM01000108.1"/>
</dbReference>
<dbReference type="OrthoDB" id="8526884at2"/>
<dbReference type="Pfam" id="PF08448">
    <property type="entry name" value="PAS_4"/>
    <property type="match status" value="1"/>
</dbReference>
<dbReference type="InterPro" id="IPR029787">
    <property type="entry name" value="Nucleotide_cyclase"/>
</dbReference>
<evidence type="ECO:0000313" key="3">
    <source>
        <dbReference type="EMBL" id="OHV38682.1"/>
    </source>
</evidence>
<name>A0A1S1R036_9ACTN</name>
<dbReference type="SMART" id="SM00267">
    <property type="entry name" value="GGDEF"/>
    <property type="match status" value="1"/>
</dbReference>
<dbReference type="PANTHER" id="PTHR44757">
    <property type="entry name" value="DIGUANYLATE CYCLASE DGCP"/>
    <property type="match status" value="1"/>
</dbReference>
<dbReference type="AlphaFoldDB" id="A0A1S1R036"/>
<dbReference type="SUPFAM" id="SSF55785">
    <property type="entry name" value="PYP-like sensor domain (PAS domain)"/>
    <property type="match status" value="1"/>
</dbReference>
<dbReference type="InterPro" id="IPR052155">
    <property type="entry name" value="Biofilm_reg_signaling"/>
</dbReference>
<proteinExistence type="predicted"/>
<reference evidence="4" key="1">
    <citation type="submission" date="2016-07" db="EMBL/GenBank/DDBJ databases">
        <title>Sequence Frankia sp. strain CcI1.17.</title>
        <authorList>
            <person name="Ghodhbane-Gtari F."/>
            <person name="Swanson E."/>
            <person name="Gueddou A."/>
            <person name="Morris K."/>
            <person name="Hezbri K."/>
            <person name="Ktari A."/>
            <person name="Nouioui I."/>
            <person name="Abebe-Akele F."/>
            <person name="Simpson S."/>
            <person name="Thomas K."/>
            <person name="Gtari M."/>
            <person name="Tisa L.S."/>
            <person name="Hurst S."/>
        </authorList>
    </citation>
    <scope>NUCLEOTIDE SEQUENCE [LARGE SCALE GENOMIC DNA]</scope>
    <source>
        <strain evidence="4">Cc1.17</strain>
    </source>
</reference>
<evidence type="ECO:0000313" key="4">
    <source>
        <dbReference type="Proteomes" id="UP000179627"/>
    </source>
</evidence>
<comment type="caution">
    <text evidence="3">The sequence shown here is derived from an EMBL/GenBank/DDBJ whole genome shotgun (WGS) entry which is preliminary data.</text>
</comment>
<feature type="domain" description="GGDEF" evidence="2">
    <location>
        <begin position="164"/>
        <end position="302"/>
    </location>
</feature>
<dbReference type="InterPro" id="IPR013656">
    <property type="entry name" value="PAS_4"/>
</dbReference>
<dbReference type="Gene3D" id="3.30.70.270">
    <property type="match status" value="1"/>
</dbReference>
<dbReference type="SUPFAM" id="SSF55073">
    <property type="entry name" value="Nucleotide cyclase"/>
    <property type="match status" value="1"/>
</dbReference>
<dbReference type="NCBIfam" id="TIGR00254">
    <property type="entry name" value="GGDEF"/>
    <property type="match status" value="1"/>
</dbReference>
<gene>
    <name evidence="3" type="ORF">CC117_02775</name>
</gene>
<sequence length="334" mass="35491">MITDDVAAAVLDSLPSRIAVLGPDGTVIRLNDAWRRSAAAGLVVVPVRPGTSWLAACEAGAQGSSPLRALGALTRRMLNSRRDHGHIELPVTTPRGERWVDVRIRPLSRGDGLVVVVDDVTERHDHEKALRHRATHDPVTGLLNRSALRDLIDAALGTRPADGDDVGLLFLDLDEFHLVNHRFGYAVGDAALQAAARRFQEAVGSEGVLGHWGGDQFVVVTTRTSRPAAMVLADQLSSCLAEPLEADDQDVRITVSVGLAFGSTLRSGPDTAPPPGEGTPAAATPQYPSEPPPPDAMALVRMASEEIVRARARSQGPLTMRSSPPQPPESDSST</sequence>
<evidence type="ECO:0000259" key="2">
    <source>
        <dbReference type="PROSITE" id="PS50887"/>
    </source>
</evidence>
<dbReference type="InterPro" id="IPR043128">
    <property type="entry name" value="Rev_trsase/Diguanyl_cyclase"/>
</dbReference>
<dbReference type="Proteomes" id="UP000179627">
    <property type="component" value="Unassembled WGS sequence"/>
</dbReference>
<dbReference type="Pfam" id="PF00990">
    <property type="entry name" value="GGDEF"/>
    <property type="match status" value="1"/>
</dbReference>
<dbReference type="Gene3D" id="3.30.450.20">
    <property type="entry name" value="PAS domain"/>
    <property type="match status" value="1"/>
</dbReference>
<dbReference type="InterPro" id="IPR035965">
    <property type="entry name" value="PAS-like_dom_sf"/>
</dbReference>
<accession>A0A1S1R036</accession>
<organism evidence="3 4">
    <name type="scientific">Parafrankia colletiae</name>
    <dbReference type="NCBI Taxonomy" id="573497"/>
    <lineage>
        <taxon>Bacteria</taxon>
        <taxon>Bacillati</taxon>
        <taxon>Actinomycetota</taxon>
        <taxon>Actinomycetes</taxon>
        <taxon>Frankiales</taxon>
        <taxon>Frankiaceae</taxon>
        <taxon>Parafrankia</taxon>
    </lineage>
</organism>
<dbReference type="CDD" id="cd01949">
    <property type="entry name" value="GGDEF"/>
    <property type="match status" value="1"/>
</dbReference>
<dbReference type="PROSITE" id="PS50887">
    <property type="entry name" value="GGDEF"/>
    <property type="match status" value="1"/>
</dbReference>
<dbReference type="EMBL" id="MBLM01000108">
    <property type="protein sequence ID" value="OHV38682.1"/>
    <property type="molecule type" value="Genomic_DNA"/>
</dbReference>
<dbReference type="InterPro" id="IPR000160">
    <property type="entry name" value="GGDEF_dom"/>
</dbReference>